<feature type="compositionally biased region" description="Polar residues" evidence="1">
    <location>
        <begin position="212"/>
        <end position="229"/>
    </location>
</feature>
<accession>A0ABR3EK24</accession>
<sequence length="293" mass="32812">LNEASSPLLGQEDANPSLVEASLTEMTLDVLPPLPADSFSSSPLSLINGDEGSPSSPPEHRAPFIAQQPETDSEVRRNVSAPHVKAPPSDYADQGRSGIRESRSSLALQVAERPAATKNSSTDVYDSIESRTEFKVEVQTQSFESPMPIAQKITAPVKSEQRQKKSRSRKRRSVSEVSSSSPAARATSPSPMVPLSPIQSESVMFVSGSSSTTNHNGQSATHTRSHNAYTTTNSRSHNVHISNTHHHHHYHRYHRPRRWSVTKFIHVPVFRHPYWHYFPWHPYGWWDWRDRGS</sequence>
<feature type="region of interest" description="Disordered" evidence="1">
    <location>
        <begin position="139"/>
        <end position="229"/>
    </location>
</feature>
<feature type="non-terminal residue" evidence="2">
    <location>
        <position position="1"/>
    </location>
</feature>
<dbReference type="Proteomes" id="UP001465976">
    <property type="component" value="Unassembled WGS sequence"/>
</dbReference>
<reference evidence="2 3" key="1">
    <citation type="submission" date="2024-02" db="EMBL/GenBank/DDBJ databases">
        <title>A draft genome for the cacao thread blight pathogen Marasmius crinis-equi.</title>
        <authorList>
            <person name="Cohen S.P."/>
            <person name="Baruah I.K."/>
            <person name="Amoako-Attah I."/>
            <person name="Bukari Y."/>
            <person name="Meinhardt L.W."/>
            <person name="Bailey B.A."/>
        </authorList>
    </citation>
    <scope>NUCLEOTIDE SEQUENCE [LARGE SCALE GENOMIC DNA]</scope>
    <source>
        <strain evidence="2 3">GH-76</strain>
    </source>
</reference>
<dbReference type="EMBL" id="JBAHYK010003779">
    <property type="protein sequence ID" value="KAL0563213.1"/>
    <property type="molecule type" value="Genomic_DNA"/>
</dbReference>
<gene>
    <name evidence="2" type="ORF">V5O48_018861</name>
</gene>
<feature type="compositionally biased region" description="Low complexity" evidence="1">
    <location>
        <begin position="200"/>
        <end position="211"/>
    </location>
</feature>
<evidence type="ECO:0000256" key="1">
    <source>
        <dbReference type="SAM" id="MobiDB-lite"/>
    </source>
</evidence>
<feature type="region of interest" description="Disordered" evidence="1">
    <location>
        <begin position="31"/>
        <end position="124"/>
    </location>
</feature>
<proteinExistence type="predicted"/>
<comment type="caution">
    <text evidence="2">The sequence shown here is derived from an EMBL/GenBank/DDBJ whole genome shotgun (WGS) entry which is preliminary data.</text>
</comment>
<evidence type="ECO:0000313" key="3">
    <source>
        <dbReference type="Proteomes" id="UP001465976"/>
    </source>
</evidence>
<feature type="compositionally biased region" description="Low complexity" evidence="1">
    <location>
        <begin position="175"/>
        <end position="190"/>
    </location>
</feature>
<evidence type="ECO:0000313" key="2">
    <source>
        <dbReference type="EMBL" id="KAL0563213.1"/>
    </source>
</evidence>
<organism evidence="2 3">
    <name type="scientific">Marasmius crinis-equi</name>
    <dbReference type="NCBI Taxonomy" id="585013"/>
    <lineage>
        <taxon>Eukaryota</taxon>
        <taxon>Fungi</taxon>
        <taxon>Dikarya</taxon>
        <taxon>Basidiomycota</taxon>
        <taxon>Agaricomycotina</taxon>
        <taxon>Agaricomycetes</taxon>
        <taxon>Agaricomycetidae</taxon>
        <taxon>Agaricales</taxon>
        <taxon>Marasmiineae</taxon>
        <taxon>Marasmiaceae</taxon>
        <taxon>Marasmius</taxon>
    </lineage>
</organism>
<name>A0ABR3EK24_9AGAR</name>
<protein>
    <submittedName>
        <fullName evidence="2">Uncharacterized protein</fullName>
    </submittedName>
</protein>
<keyword evidence="3" id="KW-1185">Reference proteome</keyword>